<evidence type="ECO:0000313" key="4">
    <source>
        <dbReference type="EMBL" id="RKP06270.1"/>
    </source>
</evidence>
<organism evidence="4 5">
    <name type="scientific">Thamnocephalis sphaerospora</name>
    <dbReference type="NCBI Taxonomy" id="78915"/>
    <lineage>
        <taxon>Eukaryota</taxon>
        <taxon>Fungi</taxon>
        <taxon>Fungi incertae sedis</taxon>
        <taxon>Zoopagomycota</taxon>
        <taxon>Zoopagomycotina</taxon>
        <taxon>Zoopagomycetes</taxon>
        <taxon>Zoopagales</taxon>
        <taxon>Sigmoideomycetaceae</taxon>
        <taxon>Thamnocephalis</taxon>
    </lineage>
</organism>
<accession>A0A4P9XLY3</accession>
<dbReference type="PANTHER" id="PTHR11474">
    <property type="entry name" value="TYROSINASE FAMILY MEMBER"/>
    <property type="match status" value="1"/>
</dbReference>
<reference evidence="5" key="1">
    <citation type="journal article" date="2018" name="Nat. Microbiol.">
        <title>Leveraging single-cell genomics to expand the fungal tree of life.</title>
        <authorList>
            <person name="Ahrendt S.R."/>
            <person name="Quandt C.A."/>
            <person name="Ciobanu D."/>
            <person name="Clum A."/>
            <person name="Salamov A."/>
            <person name="Andreopoulos B."/>
            <person name="Cheng J.F."/>
            <person name="Woyke T."/>
            <person name="Pelin A."/>
            <person name="Henrissat B."/>
            <person name="Reynolds N.K."/>
            <person name="Benny G.L."/>
            <person name="Smith M.E."/>
            <person name="James T.Y."/>
            <person name="Grigoriev I.V."/>
        </authorList>
    </citation>
    <scope>NUCLEOTIDE SEQUENCE [LARGE SCALE GENOMIC DNA]</scope>
    <source>
        <strain evidence="5">RSA 1356</strain>
    </source>
</reference>
<dbReference type="PANTHER" id="PTHR11474:SF126">
    <property type="entry name" value="TYROSINASE-LIKE PROTEIN TYR-1-RELATED"/>
    <property type="match status" value="1"/>
</dbReference>
<dbReference type="SUPFAM" id="SSF48056">
    <property type="entry name" value="Di-copper centre-containing domain"/>
    <property type="match status" value="1"/>
</dbReference>
<dbReference type="Proteomes" id="UP000271241">
    <property type="component" value="Unassembled WGS sequence"/>
</dbReference>
<dbReference type="GO" id="GO:0016491">
    <property type="term" value="F:oxidoreductase activity"/>
    <property type="evidence" value="ECO:0007669"/>
    <property type="project" value="InterPro"/>
</dbReference>
<gene>
    <name evidence="4" type="ORF">THASP1DRAFT_8963</name>
</gene>
<keyword evidence="1" id="KW-0479">Metal-binding</keyword>
<dbReference type="InterPro" id="IPR050316">
    <property type="entry name" value="Tyrosinase/Hemocyanin"/>
</dbReference>
<name>A0A4P9XLY3_9FUNG</name>
<keyword evidence="5" id="KW-1185">Reference proteome</keyword>
<evidence type="ECO:0000259" key="3">
    <source>
        <dbReference type="Pfam" id="PF00264"/>
    </source>
</evidence>
<evidence type="ECO:0000256" key="1">
    <source>
        <dbReference type="ARBA" id="ARBA00022723"/>
    </source>
</evidence>
<dbReference type="InterPro" id="IPR008922">
    <property type="entry name" value="Di-copper_centre_dom_sf"/>
</dbReference>
<keyword evidence="2" id="KW-0186">Copper</keyword>
<evidence type="ECO:0000313" key="5">
    <source>
        <dbReference type="Proteomes" id="UP000271241"/>
    </source>
</evidence>
<dbReference type="Pfam" id="PF00264">
    <property type="entry name" value="Tyrosinase"/>
    <property type="match status" value="1"/>
</dbReference>
<feature type="domain" description="Tyrosinase copper-binding" evidence="3">
    <location>
        <begin position="44"/>
        <end position="89"/>
    </location>
</feature>
<protein>
    <recommendedName>
        <fullName evidence="3">Tyrosinase copper-binding domain-containing protein</fullName>
    </recommendedName>
</protein>
<proteinExistence type="predicted"/>
<feature type="non-terminal residue" evidence="4">
    <location>
        <position position="1"/>
    </location>
</feature>
<dbReference type="InterPro" id="IPR002227">
    <property type="entry name" value="Tyrosinase_Cu-bd"/>
</dbReference>
<sequence length="89" mass="10713">CSAISKRREFRQLTHAERLTFLSAIKALQEGPRPSRYQAYVEDYSRQYEISHYNAKLLPWHRAYLREVEKSLQAIDSSIMLPYWDWAYD</sequence>
<dbReference type="AlphaFoldDB" id="A0A4P9XLY3"/>
<dbReference type="OrthoDB" id="6132182at2759"/>
<evidence type="ECO:0000256" key="2">
    <source>
        <dbReference type="ARBA" id="ARBA00023008"/>
    </source>
</evidence>
<dbReference type="EMBL" id="KZ992918">
    <property type="protein sequence ID" value="RKP06270.1"/>
    <property type="molecule type" value="Genomic_DNA"/>
</dbReference>
<dbReference type="STRING" id="78915.A0A4P9XLY3"/>
<feature type="non-terminal residue" evidence="4">
    <location>
        <position position="89"/>
    </location>
</feature>
<dbReference type="Gene3D" id="1.10.1280.10">
    <property type="entry name" value="Di-copper center containing domain from catechol oxidase"/>
    <property type="match status" value="1"/>
</dbReference>
<dbReference type="GO" id="GO:0046872">
    <property type="term" value="F:metal ion binding"/>
    <property type="evidence" value="ECO:0007669"/>
    <property type="project" value="UniProtKB-KW"/>
</dbReference>